<dbReference type="RefSeq" id="XP_008079986.1">
    <property type="nucleotide sequence ID" value="XM_008081795.1"/>
</dbReference>
<dbReference type="AlphaFoldDB" id="S3D8B8"/>
<evidence type="ECO:0000313" key="2">
    <source>
        <dbReference type="Proteomes" id="UP000016922"/>
    </source>
</evidence>
<dbReference type="Proteomes" id="UP000016922">
    <property type="component" value="Unassembled WGS sequence"/>
</dbReference>
<reference evidence="1 2" key="1">
    <citation type="journal article" date="2013" name="BMC Genomics">
        <title>Genomics-driven discovery of the pneumocandin biosynthetic gene cluster in the fungus Glarea lozoyensis.</title>
        <authorList>
            <person name="Chen L."/>
            <person name="Yue Q."/>
            <person name="Zhang X."/>
            <person name="Xiang M."/>
            <person name="Wang C."/>
            <person name="Li S."/>
            <person name="Che Y."/>
            <person name="Ortiz-Lopez F.J."/>
            <person name="Bills G.F."/>
            <person name="Liu X."/>
            <person name="An Z."/>
        </authorList>
    </citation>
    <scope>NUCLEOTIDE SEQUENCE [LARGE SCALE GENOMIC DNA]</scope>
    <source>
        <strain evidence="2">ATCC 20868 / MF5171</strain>
    </source>
</reference>
<keyword evidence="2" id="KW-1185">Reference proteome</keyword>
<dbReference type="EMBL" id="KE145358">
    <property type="protein sequence ID" value="EPE33369.1"/>
    <property type="molecule type" value="Genomic_DNA"/>
</dbReference>
<proteinExistence type="predicted"/>
<sequence length="294" mass="34045">MLESITLRESGTVEIPLLYDDPLVFDKILSIMHGRNVSLRPEESHVEFLASFAVAVDKYGFFDCTRELATNWARSVKAQQYVDEQTCLGILRHKAELGDLQKGPQCLYWLRIAYVFKIPDMFKDAATDFYGSISIKELEELKDVYGIPIIGLLPIPYPFLESSLVSQQQKVNSAMVVLRDFVAGLDSVFRDDLTKKKDRDLIREKLEENLNPFNLWPIPDPQHLEAKILISDLSMVLRHLWSSPYEWDRPYPQWYFSMAKGILAPLEKKIWSEVPVFNIEDYPSRLGLRAHHRP</sequence>
<protein>
    <recommendedName>
        <fullName evidence="3">BTB domain-containing protein</fullName>
    </recommendedName>
</protein>
<organism evidence="1 2">
    <name type="scientific">Glarea lozoyensis (strain ATCC 20868 / MF5171)</name>
    <dbReference type="NCBI Taxonomy" id="1116229"/>
    <lineage>
        <taxon>Eukaryota</taxon>
        <taxon>Fungi</taxon>
        <taxon>Dikarya</taxon>
        <taxon>Ascomycota</taxon>
        <taxon>Pezizomycotina</taxon>
        <taxon>Leotiomycetes</taxon>
        <taxon>Helotiales</taxon>
        <taxon>Helotiaceae</taxon>
        <taxon>Glarea</taxon>
    </lineage>
</organism>
<dbReference type="HOGENOM" id="CLU_946821_0_0_1"/>
<name>S3D8B8_GLAL2</name>
<gene>
    <name evidence="1" type="ORF">GLAREA_06382</name>
</gene>
<dbReference type="KEGG" id="glz:GLAREA_06382"/>
<evidence type="ECO:0000313" key="1">
    <source>
        <dbReference type="EMBL" id="EPE33369.1"/>
    </source>
</evidence>
<dbReference type="GeneID" id="19465435"/>
<evidence type="ECO:0008006" key="3">
    <source>
        <dbReference type="Google" id="ProtNLM"/>
    </source>
</evidence>
<accession>S3D8B8</accession>